<gene>
    <name evidence="2" type="ORF">EPA93_05170</name>
</gene>
<evidence type="ECO:0000313" key="2">
    <source>
        <dbReference type="EMBL" id="QBD75424.1"/>
    </source>
</evidence>
<evidence type="ECO:0000256" key="1">
    <source>
        <dbReference type="SAM" id="Coils"/>
    </source>
</evidence>
<keyword evidence="3" id="KW-1185">Reference proteome</keyword>
<feature type="coiled-coil region" evidence="1">
    <location>
        <begin position="9"/>
        <end position="53"/>
    </location>
</feature>
<accession>A0A4P6JJW3</accession>
<evidence type="ECO:0008006" key="4">
    <source>
        <dbReference type="Google" id="ProtNLM"/>
    </source>
</evidence>
<keyword evidence="1" id="KW-0175">Coiled coil</keyword>
<dbReference type="Proteomes" id="UP000290365">
    <property type="component" value="Chromosome"/>
</dbReference>
<dbReference type="RefSeq" id="WP_129886022.1">
    <property type="nucleotide sequence ID" value="NZ_CP035758.1"/>
</dbReference>
<protein>
    <recommendedName>
        <fullName evidence="4">DUF2203 family protein</fullName>
    </recommendedName>
</protein>
<dbReference type="KEGG" id="kbs:EPA93_05170"/>
<evidence type="ECO:0000313" key="3">
    <source>
        <dbReference type="Proteomes" id="UP000290365"/>
    </source>
</evidence>
<organism evidence="2 3">
    <name type="scientific">Ktedonosporobacter rubrisoli</name>
    <dbReference type="NCBI Taxonomy" id="2509675"/>
    <lineage>
        <taxon>Bacteria</taxon>
        <taxon>Bacillati</taxon>
        <taxon>Chloroflexota</taxon>
        <taxon>Ktedonobacteria</taxon>
        <taxon>Ktedonobacterales</taxon>
        <taxon>Ktedonosporobacteraceae</taxon>
        <taxon>Ktedonosporobacter</taxon>
    </lineage>
</organism>
<dbReference type="EMBL" id="CP035758">
    <property type="protein sequence ID" value="QBD75424.1"/>
    <property type="molecule type" value="Genomic_DNA"/>
</dbReference>
<reference evidence="2 3" key="1">
    <citation type="submission" date="2019-01" db="EMBL/GenBank/DDBJ databases">
        <title>Ktedonosporobacter rubrisoli SCAWS-G2.</title>
        <authorList>
            <person name="Huang Y."/>
            <person name="Yan B."/>
        </authorList>
    </citation>
    <scope>NUCLEOTIDE SEQUENCE [LARGE SCALE GENOMIC DNA]</scope>
    <source>
        <strain evidence="2 3">SCAWS-G2</strain>
    </source>
</reference>
<dbReference type="AlphaFoldDB" id="A0A4P6JJW3"/>
<proteinExistence type="predicted"/>
<sequence length="92" mass="10463">MQEPLTLSIAQLRDEIEQCEERREQLYAALLTRARLQELAEQQFNELAELAKEGALSLLALQEGSIISASWLLQRDGWVSRLGRAIDDPELI</sequence>
<name>A0A4P6JJW3_KTERU</name>